<evidence type="ECO:0000313" key="1">
    <source>
        <dbReference type="EMBL" id="CAK5273038.1"/>
    </source>
</evidence>
<organism evidence="1 6">
    <name type="scientific">Mycena citricolor</name>
    <dbReference type="NCBI Taxonomy" id="2018698"/>
    <lineage>
        <taxon>Eukaryota</taxon>
        <taxon>Fungi</taxon>
        <taxon>Dikarya</taxon>
        <taxon>Basidiomycota</taxon>
        <taxon>Agaricomycotina</taxon>
        <taxon>Agaricomycetes</taxon>
        <taxon>Agaricomycetidae</taxon>
        <taxon>Agaricales</taxon>
        <taxon>Marasmiineae</taxon>
        <taxon>Mycenaceae</taxon>
        <taxon>Mycena</taxon>
    </lineage>
</organism>
<reference evidence="1" key="1">
    <citation type="submission" date="2023-11" db="EMBL/GenBank/DDBJ databases">
        <authorList>
            <person name="De Vega J J."/>
            <person name="De Vega J J."/>
        </authorList>
    </citation>
    <scope>NUCLEOTIDE SEQUENCE</scope>
</reference>
<dbReference type="AlphaFoldDB" id="A0AAD2Q3T6"/>
<dbReference type="EMBL" id="CAVNYO010000195">
    <property type="protein sequence ID" value="CAK5273041.1"/>
    <property type="molecule type" value="Genomic_DNA"/>
</dbReference>
<dbReference type="Proteomes" id="UP001295794">
    <property type="component" value="Unassembled WGS sequence"/>
</dbReference>
<comment type="caution">
    <text evidence="1">The sequence shown here is derived from an EMBL/GenBank/DDBJ whole genome shotgun (WGS) entry which is preliminary data.</text>
</comment>
<feature type="non-terminal residue" evidence="1">
    <location>
        <position position="1"/>
    </location>
</feature>
<evidence type="ECO:0000313" key="6">
    <source>
        <dbReference type="Proteomes" id="UP001295794"/>
    </source>
</evidence>
<dbReference type="EMBL" id="CAVNYO010000195">
    <property type="protein sequence ID" value="CAK5273065.1"/>
    <property type="molecule type" value="Genomic_DNA"/>
</dbReference>
<evidence type="ECO:0000313" key="2">
    <source>
        <dbReference type="EMBL" id="CAK5273041.1"/>
    </source>
</evidence>
<dbReference type="EMBL" id="CAVNYO010000195">
    <property type="protein sequence ID" value="CAK5273053.1"/>
    <property type="molecule type" value="Genomic_DNA"/>
</dbReference>
<evidence type="ECO:0000313" key="4">
    <source>
        <dbReference type="EMBL" id="CAK5273053.1"/>
    </source>
</evidence>
<protein>
    <submittedName>
        <fullName evidence="1">Uncharacterized protein</fullName>
    </submittedName>
</protein>
<dbReference type="EMBL" id="CAVNYO010000195">
    <property type="protein sequence ID" value="CAK5273038.1"/>
    <property type="molecule type" value="Genomic_DNA"/>
</dbReference>
<name>A0AAD2Q3T6_9AGAR</name>
<keyword evidence="6" id="KW-1185">Reference proteome</keyword>
<sequence length="52" mass="5787">RLTVHLVEACCASKGDPREGGWVFLVFSVRVQWCRLTNSSEDSLNTTSGEPF</sequence>
<proteinExistence type="predicted"/>
<evidence type="ECO:0000313" key="5">
    <source>
        <dbReference type="EMBL" id="CAK5273065.1"/>
    </source>
</evidence>
<dbReference type="EMBL" id="CAVNYO010000195">
    <property type="protein sequence ID" value="CAK5273052.1"/>
    <property type="molecule type" value="Genomic_DNA"/>
</dbReference>
<accession>A0AAD2Q3T6</accession>
<evidence type="ECO:0000313" key="3">
    <source>
        <dbReference type="EMBL" id="CAK5273052.1"/>
    </source>
</evidence>
<gene>
    <name evidence="1" type="ORF">MYCIT1_LOCUS19143</name>
    <name evidence="2" type="ORF">MYCIT1_LOCUS19149</name>
    <name evidence="3" type="ORF">MYCIT1_LOCUS19171</name>
    <name evidence="4" type="ORF">MYCIT1_LOCUS19173</name>
    <name evidence="5" type="ORF">MYCIT1_LOCUS19197</name>
</gene>